<protein>
    <submittedName>
        <fullName evidence="4">Uncharacterized protein</fullName>
    </submittedName>
</protein>
<dbReference type="Proteomes" id="UP000887566">
    <property type="component" value="Unplaced"/>
</dbReference>
<name>A0A914X120_9BILA</name>
<dbReference type="Gene3D" id="3.10.100.10">
    <property type="entry name" value="Mannose-Binding Protein A, subunit A"/>
    <property type="match status" value="1"/>
</dbReference>
<proteinExistence type="predicted"/>
<dbReference type="PROSITE" id="PS50234">
    <property type="entry name" value="VWFA"/>
    <property type="match status" value="1"/>
</dbReference>
<accession>A0A914X120</accession>
<dbReference type="CDD" id="cd01450">
    <property type="entry name" value="vWFA_subfamily_ECM"/>
    <property type="match status" value="1"/>
</dbReference>
<dbReference type="InterPro" id="IPR016186">
    <property type="entry name" value="C-type_lectin-like/link_sf"/>
</dbReference>
<keyword evidence="3" id="KW-1185">Reference proteome</keyword>
<dbReference type="SUPFAM" id="SSF56436">
    <property type="entry name" value="C-type lectin-like"/>
    <property type="match status" value="1"/>
</dbReference>
<evidence type="ECO:0000313" key="3">
    <source>
        <dbReference type="Proteomes" id="UP000887566"/>
    </source>
</evidence>
<dbReference type="WBParaSite" id="PSAMB.scaffold602size46075.g7268.t1">
    <property type="protein sequence ID" value="PSAMB.scaffold602size46075.g7268.t1"/>
    <property type="gene ID" value="PSAMB.scaffold602size46075.g7268"/>
</dbReference>
<feature type="domain" description="VWFA" evidence="2">
    <location>
        <begin position="1"/>
        <end position="162"/>
    </location>
</feature>
<dbReference type="InterPro" id="IPR036465">
    <property type="entry name" value="vWFA_dom_sf"/>
</dbReference>
<feature type="domain" description="C-type lectin" evidence="1">
    <location>
        <begin position="184"/>
        <end position="298"/>
    </location>
</feature>
<dbReference type="SMART" id="SM00327">
    <property type="entry name" value="VWA"/>
    <property type="match status" value="1"/>
</dbReference>
<dbReference type="InterPro" id="IPR016187">
    <property type="entry name" value="CTDL_fold"/>
</dbReference>
<dbReference type="PANTHER" id="PTHR31024">
    <property type="entry name" value="C-TYPE LECTIN"/>
    <property type="match status" value="1"/>
</dbReference>
<dbReference type="SMART" id="SM00034">
    <property type="entry name" value="CLECT"/>
    <property type="match status" value="1"/>
</dbReference>
<dbReference type="PROSITE" id="PS50041">
    <property type="entry name" value="C_TYPE_LECTIN_2"/>
    <property type="match status" value="1"/>
</dbReference>
<dbReference type="Pfam" id="PF00059">
    <property type="entry name" value="Lectin_C"/>
    <property type="match status" value="1"/>
</dbReference>
<dbReference type="Gene3D" id="3.40.50.410">
    <property type="entry name" value="von Willebrand factor, type A domain"/>
    <property type="match status" value="2"/>
</dbReference>
<evidence type="ECO:0000259" key="1">
    <source>
        <dbReference type="PROSITE" id="PS50041"/>
    </source>
</evidence>
<dbReference type="SUPFAM" id="SSF53300">
    <property type="entry name" value="vWA-like"/>
    <property type="match status" value="2"/>
</dbReference>
<dbReference type="InterPro" id="IPR002035">
    <property type="entry name" value="VWF_A"/>
</dbReference>
<sequence>MTQQGLSVVQGFLSGIFESLPVSQGVGQYTRLGIVGFAANATVFNYLTDINSTDQALSAIRTIQYDGGDQVNLIPAFQTVQEVISTSDKRPNVKNLILVVTTACTDDPTPIAHQLKALDNVIVTLAYGQVDETPPPILTFASSGFNFTNKDVNLTQEILAAFCDSNCFCPSPRWKQFIDSTNKKYGECLYQGDIPTTWLEAQLTCESKLGYLMDELSSEKHYFVKKLAIAENIQPLAYWIGLTNKNGIWGWDRGINSTLPLAGNDYTNWAAGNPTDVNNCTGEVQTLGFNVQWKTMACTTTLASDFRVYFCQVRACDTDNYCLDVDAQTTASTGTAALTTTSTPSTAMMTTTTTTTVITPSASPTTPINPDCDLSQLLYDVALLFDVGEIAVIDNNRLLNYAKNVALSFTANFTIGPNGGQFALLQYGDKYGTTIFGNFLTSKSHNALNGQINSTVHSYGQSTNYLDEPANLTAAISAAKTLRNATFCTVGIASGGVDISRVVGGANFATALNSPNDIPTVVQWLRHFVCTQPACPP</sequence>
<dbReference type="Pfam" id="PF00092">
    <property type="entry name" value="VWA"/>
    <property type="match status" value="1"/>
</dbReference>
<evidence type="ECO:0000259" key="2">
    <source>
        <dbReference type="PROSITE" id="PS50234"/>
    </source>
</evidence>
<dbReference type="PANTHER" id="PTHR31024:SF3">
    <property type="entry name" value="C-TYPE LECTIN-RELATED"/>
    <property type="match status" value="1"/>
</dbReference>
<evidence type="ECO:0000313" key="4">
    <source>
        <dbReference type="WBParaSite" id="PSAMB.scaffold602size46075.g7268.t1"/>
    </source>
</evidence>
<dbReference type="CDD" id="cd00037">
    <property type="entry name" value="CLECT"/>
    <property type="match status" value="1"/>
</dbReference>
<dbReference type="InterPro" id="IPR001304">
    <property type="entry name" value="C-type_lectin-like"/>
</dbReference>
<dbReference type="AlphaFoldDB" id="A0A914X120"/>
<organism evidence="3 4">
    <name type="scientific">Plectus sambesii</name>
    <dbReference type="NCBI Taxonomy" id="2011161"/>
    <lineage>
        <taxon>Eukaryota</taxon>
        <taxon>Metazoa</taxon>
        <taxon>Ecdysozoa</taxon>
        <taxon>Nematoda</taxon>
        <taxon>Chromadorea</taxon>
        <taxon>Plectida</taxon>
        <taxon>Plectina</taxon>
        <taxon>Plectoidea</taxon>
        <taxon>Plectidae</taxon>
        <taxon>Plectus</taxon>
    </lineage>
</organism>
<reference evidence="4" key="1">
    <citation type="submission" date="2022-11" db="UniProtKB">
        <authorList>
            <consortium name="WormBaseParasite"/>
        </authorList>
    </citation>
    <scope>IDENTIFICATION</scope>
</reference>